<sequence>MSDRILLTAATTVILVWSLLAQNAHATFAAIGVALWFPASVLSYTALLRWLPVIGGMHPFPTDLPTIERRRILALCLLIASFSITLLIFTPAPQAIGQIVALNFACLLALFDWKEKWLPSYILFPMLLAALIFGIFLGTSQTVILGAAIAWLITAAGLVCLSITLRRNFVSGDYMALVGACGASVGLGSVWTFLLTGAFLLWVGSMFRRYTRVASHHLPFTNTCVLALAFTFLFQHLPNLTNAFPELTQQIAQKVRSSSLSEH</sequence>
<evidence type="ECO:0008006" key="4">
    <source>
        <dbReference type="Google" id="ProtNLM"/>
    </source>
</evidence>
<organism evidence="2 3">
    <name type="scientific">Acetobacter orientalis</name>
    <dbReference type="NCBI Taxonomy" id="146474"/>
    <lineage>
        <taxon>Bacteria</taxon>
        <taxon>Pseudomonadati</taxon>
        <taxon>Pseudomonadota</taxon>
        <taxon>Alphaproteobacteria</taxon>
        <taxon>Acetobacterales</taxon>
        <taxon>Acetobacteraceae</taxon>
        <taxon>Acetobacter</taxon>
    </lineage>
</organism>
<keyword evidence="1" id="KW-1133">Transmembrane helix</keyword>
<proteinExistence type="predicted"/>
<dbReference type="RefSeq" id="WP_086551537.1">
    <property type="nucleotide sequence ID" value="NZ_JOMO01000003.1"/>
</dbReference>
<evidence type="ECO:0000313" key="2">
    <source>
        <dbReference type="EMBL" id="OUI85302.1"/>
    </source>
</evidence>
<protein>
    <recommendedName>
        <fullName evidence="4">Prepilin type IV endopeptidase peptidase domain-containing protein</fullName>
    </recommendedName>
</protein>
<reference evidence="2 3" key="1">
    <citation type="submission" date="2014-06" db="EMBL/GenBank/DDBJ databases">
        <authorList>
            <person name="Ju J."/>
            <person name="Zhang J."/>
        </authorList>
    </citation>
    <scope>NUCLEOTIDE SEQUENCE [LARGE SCALE GENOMIC DNA]</scope>
    <source>
        <strain evidence="2">DmW_045</strain>
    </source>
</reference>
<feature type="transmembrane region" description="Helical" evidence="1">
    <location>
        <begin position="143"/>
        <end position="165"/>
    </location>
</feature>
<dbReference type="AlphaFoldDB" id="A0A252A6X5"/>
<evidence type="ECO:0000313" key="3">
    <source>
        <dbReference type="Proteomes" id="UP000194639"/>
    </source>
</evidence>
<accession>A0A252A6X5</accession>
<feature type="transmembrane region" description="Helical" evidence="1">
    <location>
        <begin position="118"/>
        <end position="137"/>
    </location>
</feature>
<keyword evidence="1" id="KW-0812">Transmembrane</keyword>
<name>A0A252A6X5_9PROT</name>
<evidence type="ECO:0000256" key="1">
    <source>
        <dbReference type="SAM" id="Phobius"/>
    </source>
</evidence>
<comment type="caution">
    <text evidence="2">The sequence shown here is derived from an EMBL/GenBank/DDBJ whole genome shotgun (WGS) entry which is preliminary data.</text>
</comment>
<feature type="transmembrane region" description="Helical" evidence="1">
    <location>
        <begin position="177"/>
        <end position="202"/>
    </location>
</feature>
<feature type="transmembrane region" description="Helical" evidence="1">
    <location>
        <begin position="31"/>
        <end position="51"/>
    </location>
</feature>
<feature type="transmembrane region" description="Helical" evidence="1">
    <location>
        <begin position="214"/>
        <end position="234"/>
    </location>
</feature>
<feature type="transmembrane region" description="Helical" evidence="1">
    <location>
        <begin position="72"/>
        <end position="89"/>
    </location>
</feature>
<dbReference type="Proteomes" id="UP000194639">
    <property type="component" value="Unassembled WGS sequence"/>
</dbReference>
<keyword evidence="1" id="KW-0472">Membrane</keyword>
<dbReference type="EMBL" id="JOMO01000003">
    <property type="protein sequence ID" value="OUI85302.1"/>
    <property type="molecule type" value="Genomic_DNA"/>
</dbReference>
<gene>
    <name evidence="2" type="ORF">HK12_06440</name>
</gene>